<dbReference type="Proteomes" id="UP000076661">
    <property type="component" value="Unassembled WGS sequence"/>
</dbReference>
<accession>A0A162B634</accession>
<organism evidence="1 2">
    <name type="scientific">Pseudoalteromonas luteoviolacea S4060-1</name>
    <dbReference type="NCBI Taxonomy" id="1365257"/>
    <lineage>
        <taxon>Bacteria</taxon>
        <taxon>Pseudomonadati</taxon>
        <taxon>Pseudomonadota</taxon>
        <taxon>Gammaproteobacteria</taxon>
        <taxon>Alteromonadales</taxon>
        <taxon>Pseudoalteromonadaceae</taxon>
        <taxon>Pseudoalteromonas</taxon>
    </lineage>
</organism>
<sequence>MKFIPGILIFSILFFSKLGHANLAVIDNACSRYVNGDPSTEVGTAGVFEELGAAQIIEDGVRFLGFDIVDVGGVRNLSARFASQDLHWGYISVSTDNQAFLCGRHFGLGESKRSSWAVHIPVEKALGLIEQGNEVEIILFGFHHINGEEKRSYSKLKYHQPALLRLLKKDISVGLPYNLEIEHPRNVANNIYDRHIVYCLNSNWDSCDYTIEDHPRYHTNKNDLGVAIPFKGHFIVDGYITRLLFKEDIAQGVELSPTEFGLWNRYGKAFELGALRGNAKAFLSQFFTLSYMSDPVTSKVLTKIAWDIPMQHGEFLDHDSYVRDYETYLMMNFAFEVNSLGSVHDAAAQGYSKAEYAKQMQQGMVAITGLTEAQTGAFKQAPLTVTYP</sequence>
<dbReference type="RefSeq" id="WP_063381344.1">
    <property type="nucleotide sequence ID" value="NZ_AUXX01000016.1"/>
</dbReference>
<proteinExistence type="predicted"/>
<dbReference type="AlphaFoldDB" id="A0A162B634"/>
<reference evidence="1 2" key="1">
    <citation type="submission" date="2013-07" db="EMBL/GenBank/DDBJ databases">
        <title>Comparative Genomic and Metabolomic Analysis of Twelve Strains of Pseudoalteromonas luteoviolacea.</title>
        <authorList>
            <person name="Vynne N.G."/>
            <person name="Mansson M."/>
            <person name="Gram L."/>
        </authorList>
    </citation>
    <scope>NUCLEOTIDE SEQUENCE [LARGE SCALE GENOMIC DNA]</scope>
    <source>
        <strain evidence="1 2">S4060-1</strain>
    </source>
</reference>
<dbReference type="PATRIC" id="fig|1365257.3.peg.2677"/>
<evidence type="ECO:0000313" key="2">
    <source>
        <dbReference type="Proteomes" id="UP000076661"/>
    </source>
</evidence>
<name>A0A162B634_9GAMM</name>
<comment type="caution">
    <text evidence="1">The sequence shown here is derived from an EMBL/GenBank/DDBJ whole genome shotgun (WGS) entry which is preliminary data.</text>
</comment>
<dbReference type="EMBL" id="AUXX01000016">
    <property type="protein sequence ID" value="KZN67095.1"/>
    <property type="molecule type" value="Genomic_DNA"/>
</dbReference>
<gene>
    <name evidence="1" type="ORF">N478_19945</name>
</gene>
<evidence type="ECO:0000313" key="1">
    <source>
        <dbReference type="EMBL" id="KZN67095.1"/>
    </source>
</evidence>
<protein>
    <submittedName>
        <fullName evidence="1">Uncharacterized protein</fullName>
    </submittedName>
</protein>